<dbReference type="RefSeq" id="WP_306890445.1">
    <property type="nucleotide sequence ID" value="NZ_JAUSVR010000008.1"/>
</dbReference>
<evidence type="ECO:0000313" key="4">
    <source>
        <dbReference type="Proteomes" id="UP001235094"/>
    </source>
</evidence>
<reference evidence="3 4" key="1">
    <citation type="submission" date="2023-07" db="EMBL/GenBank/DDBJ databases">
        <title>Genomic Encyclopedia of Type Strains, Phase IV (KMG-IV): sequencing the most valuable type-strain genomes for metagenomic binning, comparative biology and taxonomic classification.</title>
        <authorList>
            <person name="Goeker M."/>
        </authorList>
    </citation>
    <scope>NUCLEOTIDE SEQUENCE [LARGE SCALE GENOMIC DNA]</scope>
    <source>
        <strain evidence="3 4">DSM 15561</strain>
    </source>
</reference>
<dbReference type="PANTHER" id="PTHR13847">
    <property type="entry name" value="SARCOSINE DEHYDROGENASE-RELATED"/>
    <property type="match status" value="1"/>
</dbReference>
<accession>A0ABU0LSR8</accession>
<organism evidence="3 4">
    <name type="scientific">Ancylobacter amanitiformis</name>
    <dbReference type="NCBI Taxonomy" id="217069"/>
    <lineage>
        <taxon>Bacteria</taxon>
        <taxon>Pseudomonadati</taxon>
        <taxon>Pseudomonadota</taxon>
        <taxon>Alphaproteobacteria</taxon>
        <taxon>Hyphomicrobiales</taxon>
        <taxon>Xanthobacteraceae</taxon>
        <taxon>Ancylobacter</taxon>
    </lineage>
</organism>
<dbReference type="InterPro" id="IPR036188">
    <property type="entry name" value="FAD/NAD-bd_sf"/>
</dbReference>
<proteinExistence type="predicted"/>
<feature type="domain" description="FAD dependent oxidoreductase" evidence="2">
    <location>
        <begin position="50"/>
        <end position="402"/>
    </location>
</feature>
<protein>
    <submittedName>
        <fullName evidence="3">Glycine/D-amino acid oxidase-like deaminating enzyme</fullName>
    </submittedName>
</protein>
<comment type="caution">
    <text evidence="3">The sequence shown here is derived from an EMBL/GenBank/DDBJ whole genome shotgun (WGS) entry which is preliminary data.</text>
</comment>
<name>A0ABU0LSR8_9HYPH</name>
<dbReference type="InterPro" id="IPR006076">
    <property type="entry name" value="FAD-dep_OxRdtase"/>
</dbReference>
<dbReference type="PANTHER" id="PTHR13847:SF281">
    <property type="entry name" value="FAD DEPENDENT OXIDOREDUCTASE DOMAIN-CONTAINING PROTEIN"/>
    <property type="match status" value="1"/>
</dbReference>
<dbReference type="EMBL" id="JAUSVR010000008">
    <property type="protein sequence ID" value="MDQ0511748.1"/>
    <property type="molecule type" value="Genomic_DNA"/>
</dbReference>
<keyword evidence="1" id="KW-0560">Oxidoreductase</keyword>
<evidence type="ECO:0000256" key="1">
    <source>
        <dbReference type="ARBA" id="ARBA00023002"/>
    </source>
</evidence>
<dbReference type="SUPFAM" id="SSF51905">
    <property type="entry name" value="FAD/NAD(P)-binding domain"/>
    <property type="match status" value="1"/>
</dbReference>
<evidence type="ECO:0000313" key="3">
    <source>
        <dbReference type="EMBL" id="MDQ0511748.1"/>
    </source>
</evidence>
<dbReference type="Proteomes" id="UP001235094">
    <property type="component" value="Unassembled WGS sequence"/>
</dbReference>
<evidence type="ECO:0000259" key="2">
    <source>
        <dbReference type="Pfam" id="PF01266"/>
    </source>
</evidence>
<dbReference type="Gene3D" id="3.30.9.10">
    <property type="entry name" value="D-Amino Acid Oxidase, subunit A, domain 2"/>
    <property type="match status" value="1"/>
</dbReference>
<gene>
    <name evidence="3" type="ORF">QOZ99_002647</name>
</gene>
<dbReference type="Pfam" id="PF01266">
    <property type="entry name" value="DAO"/>
    <property type="match status" value="1"/>
</dbReference>
<dbReference type="Gene3D" id="3.50.50.60">
    <property type="entry name" value="FAD/NAD(P)-binding domain"/>
    <property type="match status" value="1"/>
</dbReference>
<keyword evidence="4" id="KW-1185">Reference proteome</keyword>
<sequence length="446" mass="46868">MTLNAGNAGNRAGAGAHVHDADSVYALTAGPDVPGERLDGDLLGGDLRVDVAVVGGGITGLSAAYHLAKAGVSVALVDARGFGWGASGRNGGQVNPGLKHEPAAIEKAFGPELGARMVAFAFTAPDKVFQLVSEAGIACEAQRTGTVRAAFSAGSVGFLERATAELQRRGMPVEWLDRAAVAQATGTARYTAAALDRRGGSLNPLAYSRGLARAAAGAGARLFPHTPALSLARMADGWILATPTGQIRAARVILGTNGYTDDLWPGLKRAVVPVFSGIIASEPLAERDAARILPGRHVLYEHESITVYYRLDADNRLLMGGRSRLRPLHGPAPFPDLRRYTQRLWPFLADVRWSHGWNGQLGITTDHYPVIAAPAPGLVACIGYNGRGVAMATAMGGELARWATGTPEPALDMPVRPFTTYPFHGLWPIGAAIRIAYGRARNALGI</sequence>